<reference evidence="1" key="1">
    <citation type="journal article" date="2015" name="Nature">
        <title>Complex archaea that bridge the gap between prokaryotes and eukaryotes.</title>
        <authorList>
            <person name="Spang A."/>
            <person name="Saw J.H."/>
            <person name="Jorgensen S.L."/>
            <person name="Zaremba-Niedzwiedzka K."/>
            <person name="Martijn J."/>
            <person name="Lind A.E."/>
            <person name="van Eijk R."/>
            <person name="Schleper C."/>
            <person name="Guy L."/>
            <person name="Ettema T.J."/>
        </authorList>
    </citation>
    <scope>NUCLEOTIDE SEQUENCE</scope>
</reference>
<protein>
    <submittedName>
        <fullName evidence="1">Uncharacterized protein</fullName>
    </submittedName>
</protein>
<dbReference type="EMBL" id="LAZR01019702">
    <property type="protein sequence ID" value="KKL91558.1"/>
    <property type="molecule type" value="Genomic_DNA"/>
</dbReference>
<accession>A0A0F9FZ10</accession>
<dbReference type="AlphaFoldDB" id="A0A0F9FZ10"/>
<evidence type="ECO:0000313" key="1">
    <source>
        <dbReference type="EMBL" id="KKL91558.1"/>
    </source>
</evidence>
<proteinExistence type="predicted"/>
<name>A0A0F9FZ10_9ZZZZ</name>
<gene>
    <name evidence="1" type="ORF">LCGC14_1893510</name>
</gene>
<sequence>MKNTIKNILIVVLSLSLVGGFILAGGGNYNNYSSFFNRSNGALIPVNSADTIGNTSNYLAEIWATLLYINGEIQAQRIVAGGSVTVIGYGTTTASAAEICDNSVIQIGLLSDPVATLTLPATTTLHADCLGANGKGQTILVQNIATSTMPLVIVAGAGIDLQEPVGGDVSVAELEYARIWFTRISSVTSTAEVHNYRVGD</sequence>
<organism evidence="1">
    <name type="scientific">marine sediment metagenome</name>
    <dbReference type="NCBI Taxonomy" id="412755"/>
    <lineage>
        <taxon>unclassified sequences</taxon>
        <taxon>metagenomes</taxon>
        <taxon>ecological metagenomes</taxon>
    </lineage>
</organism>
<comment type="caution">
    <text evidence="1">The sequence shown here is derived from an EMBL/GenBank/DDBJ whole genome shotgun (WGS) entry which is preliminary data.</text>
</comment>